<feature type="transmembrane region" description="Helical" evidence="1">
    <location>
        <begin position="668"/>
        <end position="694"/>
    </location>
</feature>
<reference evidence="3 4" key="1">
    <citation type="journal article" date="2016" name="Front. Microbiol.">
        <title>Genomic Resource of Rice Seed Associated Bacteria.</title>
        <authorList>
            <person name="Midha S."/>
            <person name="Bansal K."/>
            <person name="Sharma S."/>
            <person name="Kumar N."/>
            <person name="Patil P.P."/>
            <person name="Chaudhry V."/>
            <person name="Patil P.B."/>
        </authorList>
    </citation>
    <scope>NUCLEOTIDE SEQUENCE [LARGE SCALE GENOMIC DNA]</scope>
    <source>
        <strain evidence="3 4">NS220</strain>
    </source>
</reference>
<feature type="transmembrane region" description="Helical" evidence="1">
    <location>
        <begin position="893"/>
        <end position="916"/>
    </location>
</feature>
<comment type="caution">
    <text evidence="3">The sequence shown here is derived from an EMBL/GenBank/DDBJ whole genome shotgun (WGS) entry which is preliminary data.</text>
</comment>
<feature type="transmembrane region" description="Helical" evidence="1">
    <location>
        <begin position="764"/>
        <end position="792"/>
    </location>
</feature>
<keyword evidence="1" id="KW-0472">Membrane</keyword>
<keyword evidence="1" id="KW-0812">Transmembrane</keyword>
<organism evidence="3 4">
    <name type="scientific">Microbacterium testaceum</name>
    <name type="common">Aureobacterium testaceum</name>
    <name type="synonym">Brevibacterium testaceum</name>
    <dbReference type="NCBI Taxonomy" id="2033"/>
    <lineage>
        <taxon>Bacteria</taxon>
        <taxon>Bacillati</taxon>
        <taxon>Actinomycetota</taxon>
        <taxon>Actinomycetes</taxon>
        <taxon>Micrococcales</taxon>
        <taxon>Microbacteriaceae</taxon>
        <taxon>Microbacterium</taxon>
    </lineage>
</organism>
<dbReference type="SUPFAM" id="SSF48371">
    <property type="entry name" value="ARM repeat"/>
    <property type="match status" value="1"/>
</dbReference>
<feature type="transmembrane region" description="Helical" evidence="1">
    <location>
        <begin position="834"/>
        <end position="857"/>
    </location>
</feature>
<proteinExistence type="predicted"/>
<sequence length="1158" mass="115740">MSDELGSGHFAIVPTMRGFRSTVTKEATRAGIAGAKATEGGFRGIGQKLGRSLGRDLKSSVAAAAADMGAAEVSKLTRDVASASSALSKARLKQQDDAGRVRVAETRLAEAVAKSGAESSQAVAAQERLNSVRRNAQVTTEAVATATTRLRNAQESLRATQTALAASTVAASGGVAQLLRNFRSGFTDARAAQSAFSGVTGSLGGLSRALLNVTGFTYLGRLARSGALSVSTAFTSLATMVGGQLAKASAVTRSWVAGISSTVRGALGPFTQYAAAAGTLLASPFVRLGSRVSTWLSPVTSQVASLAAKLGATVGPAVSRMASNIASGVSSAARSIGSAASTAFQSIVGAAQRAGAAAGSALEKGIQDAATGAVTVATVGIGVALSKGFSRLNSIDTARAKLTGFGNDVSTVDQIMQDALASVKGTAFGLGEAATVAAGAVAAQIKPGERLQAHLKAIANNASAAGISLEEMGSIFNKAATQANGVQNDVIGQLADKGIPIYAELAKIMGVTAGEVFKMASESKVDFETFSKAATAAAGTVADQMGRTVPGAARNFFAAMGRIGANALQPIYGKIAPLIQAATSALGPIEERAKAFGDVLLNVLGPALDSVTGFLNRIGEGASIFTGALSGMQSVIGPVVGALAALGAGGLGALLARIPLLTSLLPGLTGALGLLGGPLGVVAAVFAGLALAGTDVSGLVQGLTGIISQVVAALPGLSVQFAVFVPQIVTAILSQLPVLLNAGVNILDALVQGLVSAIPQITAGITIAISGIVNALVANLPLIVQGALNLFAGLARGLIQVLPVLITTVVQLVVSLVQGLVALLPTIVTGAVQLFLGLVTALVQVIPVLLTAIIGALPQILTTLLGMIPTLLTTAITLFLQLVLGLVKVIPDLLTTVVGMLPVLLTTLIGMIPTLLSTVIQVFLQLVIGLLTVIPQLLVAIVGMLPQIITTLISLIPTLLTASIELFKALITAIPTILPELQSTLESMGPEMVDAIMALGPALLNAGTEIIKAFVDGISDAIPLVGDALGGLMDFVGGFFPHSPAKRGPLSGSGWHALRSGGSSVSGQMAAGIDDGVSDVERASAAMAAAARAQAGRVQTAVEGVSSTLTVQGSAGSTAGASASASVVQNNHFEHMDPQVAVVAAGQSLAAVARRAGA</sequence>
<feature type="transmembrane region" description="Helical" evidence="1">
    <location>
        <begin position="738"/>
        <end position="758"/>
    </location>
</feature>
<feature type="transmembrane region" description="Helical" evidence="1">
    <location>
        <begin position="635"/>
        <end position="656"/>
    </location>
</feature>
<dbReference type="AlphaFoldDB" id="A0A147F0W3"/>
<evidence type="ECO:0000313" key="3">
    <source>
        <dbReference type="EMBL" id="KTR96479.1"/>
    </source>
</evidence>
<keyword evidence="1" id="KW-1133">Transmembrane helix</keyword>
<dbReference type="InterPro" id="IPR016024">
    <property type="entry name" value="ARM-type_fold"/>
</dbReference>
<dbReference type="EMBL" id="LDRT01000010">
    <property type="protein sequence ID" value="KTR96479.1"/>
    <property type="molecule type" value="Genomic_DNA"/>
</dbReference>
<name>A0A147F0W3_MICTE</name>
<evidence type="ECO:0000313" key="4">
    <source>
        <dbReference type="Proteomes" id="UP000075025"/>
    </source>
</evidence>
<feature type="domain" description="Tape measure protein N-terminal" evidence="2">
    <location>
        <begin position="389"/>
        <end position="553"/>
    </location>
</feature>
<dbReference type="PATRIC" id="fig|2033.6.peg.84"/>
<accession>A0A147F0W3</accession>
<dbReference type="Proteomes" id="UP000075025">
    <property type="component" value="Unassembled WGS sequence"/>
</dbReference>
<evidence type="ECO:0000256" key="1">
    <source>
        <dbReference type="SAM" id="Phobius"/>
    </source>
</evidence>
<dbReference type="Pfam" id="PF20155">
    <property type="entry name" value="TMP_3"/>
    <property type="match status" value="1"/>
</dbReference>
<protein>
    <recommendedName>
        <fullName evidence="2">Tape measure protein N-terminal domain-containing protein</fullName>
    </recommendedName>
</protein>
<dbReference type="OrthoDB" id="177147at2"/>
<gene>
    <name evidence="3" type="ORF">NS220_02050</name>
</gene>
<dbReference type="RefSeq" id="WP_058622443.1">
    <property type="nucleotide sequence ID" value="NZ_LDRT01000010.1"/>
</dbReference>
<feature type="transmembrane region" description="Helical" evidence="1">
    <location>
        <begin position="804"/>
        <end position="828"/>
    </location>
</feature>
<feature type="transmembrane region" description="Helical" evidence="1">
    <location>
        <begin position="706"/>
        <end position="726"/>
    </location>
</feature>
<evidence type="ECO:0000259" key="2">
    <source>
        <dbReference type="Pfam" id="PF20155"/>
    </source>
</evidence>
<dbReference type="InterPro" id="IPR013491">
    <property type="entry name" value="Tape_meas_N"/>
</dbReference>
<feature type="transmembrane region" description="Helical" evidence="1">
    <location>
        <begin position="923"/>
        <end position="942"/>
    </location>
</feature>
<feature type="transmembrane region" description="Helical" evidence="1">
    <location>
        <begin position="864"/>
        <end position="887"/>
    </location>
</feature>